<dbReference type="Proteomes" id="UP001596055">
    <property type="component" value="Unassembled WGS sequence"/>
</dbReference>
<dbReference type="RefSeq" id="WP_248158191.1">
    <property type="nucleotide sequence ID" value="NZ_JAKZAJ010000003.1"/>
</dbReference>
<sequence>MDAVQICLAEDRGIHHLDELVQVGVPLVRGAIFAPRNVRLTDNDQPVVFQASPTVFWPDGSIRWLTVSLLTSLQPNETRTLALHTDGGPAQLPEWTPSYTNTDNSLRLELGSNSVELRHGTLAWQSRGDGEEPEGHYRVCLSDSTHATPSIKEAQPWRVLEQGPVYTRVQSEGEWADDQGNRFSRYRCTLTFFNQGKTLAVDFCIHNPNRARHSGGLWDLGDPGSIHFRSLDIIAEFPEMQTSWVKERPEETPYFQPDEAALKLYQDSSGGENWQSRNHIDAEGNLTTRFRGYRLYSGANPIREGLRAEPIIGLQGKSIGAQASVKQFWQNFPSALSARGQELQVALFPADSATPYELQGGERKTQTAYFNLTGDNSALDWTQHPIVPVIPAAHFERAEAFPWFKADAQPGPLEALLRQGIDGPDNFFQKREVIDEYGWRNFGDVFADHETLYQKPGEAPYISHYNNQYDAIYGFARQFALTGDRRWFELMDDLARHVTDIDIYHTEEDRAEYNNGLFWHTDHYLDAHTATHRTFSRHNDTSSTPGQTGGGPGAEHCYTSGLRYHYTMTGEPASKEAALDLAAWLKTAHEGVGGLLEQILLVKKNDLPKFKALLNRERPTSHRYPFTRGTGNYINAMLDAWLLTGKPEWMNQAERVIQATIHPADNIEKRNLLDVETGWHYLVLLSGLIRYLCLKQELGQRDEHYTYSRDSLIHYTRWMIENEKPFLENPDILEFPNDTWTAQDIRKAMIVFQAREFDRPLAKAYTAKGDEWLEHVVARLQQSQEAHYTRILVILMQNHGSQSQAFFALKQPETESEQSNRRYWHPNEPRLTWTGIALRVLGRLTKGLLNFNPAREKNWLNARLDR</sequence>
<gene>
    <name evidence="3" type="ORF">ACFPQA_02915</name>
</gene>
<name>A0ABW0RH60_9GAMM</name>
<protein>
    <recommendedName>
        <fullName evidence="2">PcRGLX/YetA-like N-terminal RIFT barrel domain-containing protein</fullName>
    </recommendedName>
</protein>
<feature type="region of interest" description="Disordered" evidence="1">
    <location>
        <begin position="535"/>
        <end position="554"/>
    </location>
</feature>
<keyword evidence="4" id="KW-1185">Reference proteome</keyword>
<dbReference type="InterPro" id="IPR008928">
    <property type="entry name" value="6-hairpin_glycosidase_sf"/>
</dbReference>
<proteinExistence type="predicted"/>
<evidence type="ECO:0000313" key="3">
    <source>
        <dbReference type="EMBL" id="MFC5543993.1"/>
    </source>
</evidence>
<evidence type="ECO:0000256" key="1">
    <source>
        <dbReference type="SAM" id="MobiDB-lite"/>
    </source>
</evidence>
<dbReference type="EMBL" id="JBHSNL010000001">
    <property type="protein sequence ID" value="MFC5543993.1"/>
    <property type="molecule type" value="Genomic_DNA"/>
</dbReference>
<comment type="caution">
    <text evidence="3">The sequence shown here is derived from an EMBL/GenBank/DDBJ whole genome shotgun (WGS) entry which is preliminary data.</text>
</comment>
<dbReference type="SUPFAM" id="SSF48208">
    <property type="entry name" value="Six-hairpin glycosidases"/>
    <property type="match status" value="1"/>
</dbReference>
<reference evidence="4" key="1">
    <citation type="journal article" date="2019" name="Int. J. Syst. Evol. Microbiol.">
        <title>The Global Catalogue of Microorganisms (GCM) 10K type strain sequencing project: providing services to taxonomists for standard genome sequencing and annotation.</title>
        <authorList>
            <consortium name="The Broad Institute Genomics Platform"/>
            <consortium name="The Broad Institute Genome Sequencing Center for Infectious Disease"/>
            <person name="Wu L."/>
            <person name="Ma J."/>
        </authorList>
    </citation>
    <scope>NUCLEOTIDE SEQUENCE [LARGE SCALE GENOMIC DNA]</scope>
    <source>
        <strain evidence="4">CGMCC 4.1799</strain>
    </source>
</reference>
<organism evidence="3 4">
    <name type="scientific">Marinobacter koreensis</name>
    <dbReference type="NCBI Taxonomy" id="335974"/>
    <lineage>
        <taxon>Bacteria</taxon>
        <taxon>Pseudomonadati</taxon>
        <taxon>Pseudomonadota</taxon>
        <taxon>Gammaproteobacteria</taxon>
        <taxon>Pseudomonadales</taxon>
        <taxon>Marinobacteraceae</taxon>
        <taxon>Marinobacter</taxon>
    </lineage>
</organism>
<accession>A0ABW0RH60</accession>
<evidence type="ECO:0000313" key="4">
    <source>
        <dbReference type="Proteomes" id="UP001596055"/>
    </source>
</evidence>
<feature type="domain" description="PcRGLX/YetA-like N-terminal RIFT barrel" evidence="2">
    <location>
        <begin position="21"/>
        <end position="79"/>
    </location>
</feature>
<evidence type="ECO:0000259" key="2">
    <source>
        <dbReference type="Pfam" id="PF19501"/>
    </source>
</evidence>
<dbReference type="Pfam" id="PF19501">
    <property type="entry name" value="PcRGLX_1st"/>
    <property type="match status" value="1"/>
</dbReference>
<dbReference type="InterPro" id="IPR048329">
    <property type="entry name" value="PcRGLX_1st"/>
</dbReference>